<dbReference type="GO" id="GO:0043023">
    <property type="term" value="F:ribosomal large subunit binding"/>
    <property type="evidence" value="ECO:0007669"/>
    <property type="project" value="TreeGrafter"/>
</dbReference>
<sequence length="118" mass="13256">MSVTPLELAKVAAAAANEKKVEDMVLIDVSETSDICDYFLICTAANSRLADSVIDEVEEKVGINCAQKPLSIEGREDKTWILMDYGAVLVNVFLPEQRDFYRLDKLWGDAPRVELRFD</sequence>
<dbReference type="GO" id="GO:0090071">
    <property type="term" value="P:negative regulation of ribosome biogenesis"/>
    <property type="evidence" value="ECO:0007669"/>
    <property type="project" value="UniProtKB-UniRule"/>
</dbReference>
<dbReference type="PANTHER" id="PTHR21043:SF0">
    <property type="entry name" value="MITOCHONDRIAL ASSEMBLY OF RIBOSOMAL LARGE SUBUNIT PROTEIN 1"/>
    <property type="match status" value="1"/>
</dbReference>
<dbReference type="NCBIfam" id="TIGR00090">
    <property type="entry name" value="rsfS_iojap_ybeB"/>
    <property type="match status" value="1"/>
</dbReference>
<dbReference type="PANTHER" id="PTHR21043">
    <property type="entry name" value="IOJAP SUPERFAMILY ORTHOLOG"/>
    <property type="match status" value="1"/>
</dbReference>
<dbReference type="AlphaFoldDB" id="A0AB38A4F4"/>
<dbReference type="HAMAP" id="MF_01477">
    <property type="entry name" value="Iojap_RsfS"/>
    <property type="match status" value="1"/>
</dbReference>
<dbReference type="SUPFAM" id="SSF81301">
    <property type="entry name" value="Nucleotidyltransferase"/>
    <property type="match status" value="1"/>
</dbReference>
<evidence type="ECO:0000313" key="3">
    <source>
        <dbReference type="EMBL" id="SEB39893.1"/>
    </source>
</evidence>
<dbReference type="InterPro" id="IPR004394">
    <property type="entry name" value="Iojap/RsfS/C7orf30"/>
</dbReference>
<dbReference type="GO" id="GO:0017148">
    <property type="term" value="P:negative regulation of translation"/>
    <property type="evidence" value="ECO:0007669"/>
    <property type="project" value="UniProtKB-UniRule"/>
</dbReference>
<comment type="subunit">
    <text evidence="2">Interacts with ribosomal protein uL14 (rplN).</text>
</comment>
<dbReference type="EMBL" id="FNSH01000001">
    <property type="protein sequence ID" value="SEB39893.1"/>
    <property type="molecule type" value="Genomic_DNA"/>
</dbReference>
<dbReference type="Proteomes" id="UP000183687">
    <property type="component" value="Unassembled WGS sequence"/>
</dbReference>
<protein>
    <recommendedName>
        <fullName evidence="2">Ribosomal silencing factor RsfS</fullName>
    </recommendedName>
</protein>
<keyword evidence="2" id="KW-0963">Cytoplasm</keyword>
<evidence type="ECO:0000313" key="4">
    <source>
        <dbReference type="Proteomes" id="UP000183687"/>
    </source>
</evidence>
<dbReference type="GO" id="GO:0005737">
    <property type="term" value="C:cytoplasm"/>
    <property type="evidence" value="ECO:0007669"/>
    <property type="project" value="UniProtKB-SubCell"/>
</dbReference>
<organism evidence="3 4">
    <name type="scientific">Atopobium minutum</name>
    <dbReference type="NCBI Taxonomy" id="1381"/>
    <lineage>
        <taxon>Bacteria</taxon>
        <taxon>Bacillati</taxon>
        <taxon>Actinomycetota</taxon>
        <taxon>Coriobacteriia</taxon>
        <taxon>Coriobacteriales</taxon>
        <taxon>Atopobiaceae</taxon>
        <taxon>Atopobium</taxon>
    </lineage>
</organism>
<name>A0AB38A4F4_9ACTN</name>
<dbReference type="RefSeq" id="WP_002563738.1">
    <property type="nucleotide sequence ID" value="NZ_CALJSN010000005.1"/>
</dbReference>
<keyword evidence="2" id="KW-0678">Repressor</keyword>
<gene>
    <name evidence="2" type="primary">rsfS</name>
    <name evidence="3" type="ORF">SAMN04489746_0076</name>
</gene>
<proteinExistence type="inferred from homology"/>
<evidence type="ECO:0000256" key="2">
    <source>
        <dbReference type="HAMAP-Rule" id="MF_01477"/>
    </source>
</evidence>
<dbReference type="Gene3D" id="3.30.460.10">
    <property type="entry name" value="Beta Polymerase, domain 2"/>
    <property type="match status" value="1"/>
</dbReference>
<accession>A0AB38A4F4</accession>
<comment type="function">
    <text evidence="2">Functions as a ribosomal silencing factor. Interacts with ribosomal protein uL14 (rplN), blocking formation of intersubunit bridge B8. Prevents association of the 30S and 50S ribosomal subunits and the formation of functional ribosomes, thus repressing translation.</text>
</comment>
<dbReference type="Pfam" id="PF02410">
    <property type="entry name" value="RsfS"/>
    <property type="match status" value="1"/>
</dbReference>
<dbReference type="GO" id="GO:0042256">
    <property type="term" value="P:cytosolic ribosome assembly"/>
    <property type="evidence" value="ECO:0007669"/>
    <property type="project" value="UniProtKB-UniRule"/>
</dbReference>
<comment type="subcellular location">
    <subcellularLocation>
        <location evidence="2">Cytoplasm</location>
    </subcellularLocation>
</comment>
<reference evidence="3 4" key="1">
    <citation type="submission" date="2016-10" db="EMBL/GenBank/DDBJ databases">
        <authorList>
            <person name="Varghese N."/>
            <person name="Submissions S."/>
        </authorList>
    </citation>
    <scope>NUCLEOTIDE SEQUENCE [LARGE SCALE GENOMIC DNA]</scope>
    <source>
        <strain evidence="3 4">DSM 20586</strain>
    </source>
</reference>
<comment type="caution">
    <text evidence="3">The sequence shown here is derived from an EMBL/GenBank/DDBJ whole genome shotgun (WGS) entry which is preliminary data.</text>
</comment>
<dbReference type="InterPro" id="IPR043519">
    <property type="entry name" value="NT_sf"/>
</dbReference>
<keyword evidence="2" id="KW-0810">Translation regulation</keyword>
<comment type="similarity">
    <text evidence="1 2">Belongs to the Iojap/RsfS family.</text>
</comment>
<evidence type="ECO:0000256" key="1">
    <source>
        <dbReference type="ARBA" id="ARBA00010574"/>
    </source>
</evidence>